<evidence type="ECO:0000259" key="3">
    <source>
        <dbReference type="Pfam" id="PF14392"/>
    </source>
</evidence>
<protein>
    <submittedName>
        <fullName evidence="4">DUF4283 domain-containing protein/zf-CCHC_4 domain-containing protein</fullName>
    </submittedName>
</protein>
<reference evidence="5" key="1">
    <citation type="submission" date="2016-04" db="EMBL/GenBank/DDBJ databases">
        <title>Cephalotus genome sequencing.</title>
        <authorList>
            <person name="Fukushima K."/>
            <person name="Hasebe M."/>
            <person name="Fang X."/>
        </authorList>
    </citation>
    <scope>NUCLEOTIDE SEQUENCE [LARGE SCALE GENOMIC DNA]</scope>
    <source>
        <strain evidence="5">cv. St1</strain>
    </source>
</reference>
<dbReference type="FunCoup" id="A0A1Q3CY62">
    <property type="interactions" value="3"/>
</dbReference>
<evidence type="ECO:0000259" key="2">
    <source>
        <dbReference type="Pfam" id="PF14111"/>
    </source>
</evidence>
<dbReference type="Proteomes" id="UP000187406">
    <property type="component" value="Unassembled WGS sequence"/>
</dbReference>
<comment type="caution">
    <text evidence="4">The sequence shown here is derived from an EMBL/GenBank/DDBJ whole genome shotgun (WGS) entry which is preliminary data.</text>
</comment>
<sequence length="342" mass="39810">DSMEEGMVRLWERLKLNEEEGGEIYVDEIMIDNINPKGFFCLIGSLWIAKKFNKETLKNTMKTLWRAKYCVRIRDDGNNMFLFMFNNEEDRMKVLKCCPWLFDKHIILLEKIEGEVHPSTISLHKATLCIRVFGVPYMCLSERVGRIIKELISELEEVIVISGKKDNNQYFKLGVEIDVHKPLRRGIKLLVGSMEKTWLPFQYKKLPNLCNFYGRVAHTVKEYELLKQKETMGKQVEFHYGSWLWVKSFRLGKSHYYQGVWVDSPNFWNNKVSRDLGGAASSLGAVSERVDNLIMNSKSDLGGGGMWMVGHMGIWKYALMGLKGIILCCLHPFRMRVYGRRI</sequence>
<dbReference type="EMBL" id="BDDD01003461">
    <property type="protein sequence ID" value="GAV85132.1"/>
    <property type="molecule type" value="Genomic_DNA"/>
</dbReference>
<dbReference type="InParanoid" id="A0A1Q3CY62"/>
<dbReference type="AlphaFoldDB" id="A0A1Q3CY62"/>
<dbReference type="PANTHER" id="PTHR31286">
    <property type="entry name" value="GLYCINE-RICH CELL WALL STRUCTURAL PROTEIN 1.8-LIKE"/>
    <property type="match status" value="1"/>
</dbReference>
<dbReference type="Pfam" id="PF14392">
    <property type="entry name" value="zf-CCHC_4"/>
    <property type="match status" value="1"/>
</dbReference>
<evidence type="ECO:0000313" key="5">
    <source>
        <dbReference type="Proteomes" id="UP000187406"/>
    </source>
</evidence>
<keyword evidence="1" id="KW-1133">Transmembrane helix</keyword>
<dbReference type="OrthoDB" id="1938170at2759"/>
<feature type="non-terminal residue" evidence="4">
    <location>
        <position position="1"/>
    </location>
</feature>
<gene>
    <name evidence="4" type="ORF">CFOL_v3_28570</name>
</gene>
<dbReference type="InterPro" id="IPR025558">
    <property type="entry name" value="DUF4283"/>
</dbReference>
<accession>A0A1Q3CY62</accession>
<feature type="transmembrane region" description="Helical" evidence="1">
    <location>
        <begin position="314"/>
        <end position="333"/>
    </location>
</feature>
<keyword evidence="1" id="KW-0472">Membrane</keyword>
<evidence type="ECO:0000256" key="1">
    <source>
        <dbReference type="SAM" id="Phobius"/>
    </source>
</evidence>
<organism evidence="4 5">
    <name type="scientific">Cephalotus follicularis</name>
    <name type="common">Albany pitcher plant</name>
    <dbReference type="NCBI Taxonomy" id="3775"/>
    <lineage>
        <taxon>Eukaryota</taxon>
        <taxon>Viridiplantae</taxon>
        <taxon>Streptophyta</taxon>
        <taxon>Embryophyta</taxon>
        <taxon>Tracheophyta</taxon>
        <taxon>Spermatophyta</taxon>
        <taxon>Magnoliopsida</taxon>
        <taxon>eudicotyledons</taxon>
        <taxon>Gunneridae</taxon>
        <taxon>Pentapetalae</taxon>
        <taxon>rosids</taxon>
        <taxon>fabids</taxon>
        <taxon>Oxalidales</taxon>
        <taxon>Cephalotaceae</taxon>
        <taxon>Cephalotus</taxon>
    </lineage>
</organism>
<dbReference type="InterPro" id="IPR040256">
    <property type="entry name" value="At4g02000-like"/>
</dbReference>
<dbReference type="Pfam" id="PF14111">
    <property type="entry name" value="DUF4283"/>
    <property type="match status" value="1"/>
</dbReference>
<evidence type="ECO:0000313" key="4">
    <source>
        <dbReference type="EMBL" id="GAV85132.1"/>
    </source>
</evidence>
<keyword evidence="1" id="KW-0812">Transmembrane</keyword>
<dbReference type="InterPro" id="IPR025836">
    <property type="entry name" value="Zn_knuckle_CX2CX4HX4C"/>
</dbReference>
<name>A0A1Q3CY62_CEPFO</name>
<dbReference type="STRING" id="3775.A0A1Q3CY62"/>
<feature type="domain" description="DUF4283" evidence="2">
    <location>
        <begin position="41"/>
        <end position="116"/>
    </location>
</feature>
<proteinExistence type="predicted"/>
<feature type="domain" description="Zinc knuckle CX2CX4HX4C" evidence="3">
    <location>
        <begin position="177"/>
        <end position="222"/>
    </location>
</feature>
<keyword evidence="5" id="KW-1185">Reference proteome</keyword>
<dbReference type="PANTHER" id="PTHR31286:SF167">
    <property type="entry name" value="OS09G0268800 PROTEIN"/>
    <property type="match status" value="1"/>
</dbReference>